<sequence>MRRTNNEMTRRRDFERGSVAAELAIALPAVVLALLLGVGALGAAARQVSLQDAVADAARLLGRGESAAIAHAAVTASVSDANVSSELRGDLSCVSARVDAVIGRIIHIPLTASSCALSGGL</sequence>
<gene>
    <name evidence="2" type="ORF">GCM10007269_28090</name>
</gene>
<accession>A0ABQ1RY73</accession>
<dbReference type="InterPro" id="IPR049790">
    <property type="entry name" value="Rv3655c/TadE"/>
</dbReference>
<name>A0ABQ1RY73_9MICO</name>
<evidence type="ECO:0000313" key="2">
    <source>
        <dbReference type="EMBL" id="GGD83588.1"/>
    </source>
</evidence>
<dbReference type="InterPro" id="IPR012495">
    <property type="entry name" value="TadE-like_dom"/>
</dbReference>
<feature type="domain" description="TadE-like" evidence="1">
    <location>
        <begin position="17"/>
        <end position="59"/>
    </location>
</feature>
<evidence type="ECO:0000259" key="1">
    <source>
        <dbReference type="Pfam" id="PF07811"/>
    </source>
</evidence>
<dbReference type="EMBL" id="BMCM01000004">
    <property type="protein sequence ID" value="GGD83588.1"/>
    <property type="molecule type" value="Genomic_DNA"/>
</dbReference>
<protein>
    <recommendedName>
        <fullName evidence="1">TadE-like domain-containing protein</fullName>
    </recommendedName>
</protein>
<proteinExistence type="predicted"/>
<dbReference type="NCBIfam" id="NF041390">
    <property type="entry name" value="TadE_Rv3655c"/>
    <property type="match status" value="1"/>
</dbReference>
<keyword evidence="3" id="KW-1185">Reference proteome</keyword>
<organism evidence="2 3">
    <name type="scientific">Microbacterium murale</name>
    <dbReference type="NCBI Taxonomy" id="1081040"/>
    <lineage>
        <taxon>Bacteria</taxon>
        <taxon>Bacillati</taxon>
        <taxon>Actinomycetota</taxon>
        <taxon>Actinomycetes</taxon>
        <taxon>Micrococcales</taxon>
        <taxon>Microbacteriaceae</taxon>
        <taxon>Microbacterium</taxon>
    </lineage>
</organism>
<dbReference type="Pfam" id="PF07811">
    <property type="entry name" value="TadE"/>
    <property type="match status" value="1"/>
</dbReference>
<evidence type="ECO:0000313" key="3">
    <source>
        <dbReference type="Proteomes" id="UP000629365"/>
    </source>
</evidence>
<reference evidence="3" key="1">
    <citation type="journal article" date="2019" name="Int. J. Syst. Evol. Microbiol.">
        <title>The Global Catalogue of Microorganisms (GCM) 10K type strain sequencing project: providing services to taxonomists for standard genome sequencing and annotation.</title>
        <authorList>
            <consortium name="The Broad Institute Genomics Platform"/>
            <consortium name="The Broad Institute Genome Sequencing Center for Infectious Disease"/>
            <person name="Wu L."/>
            <person name="Ma J."/>
        </authorList>
    </citation>
    <scope>NUCLEOTIDE SEQUENCE [LARGE SCALE GENOMIC DNA]</scope>
    <source>
        <strain evidence="3">CCM 7640</strain>
    </source>
</reference>
<dbReference type="Proteomes" id="UP000629365">
    <property type="component" value="Unassembled WGS sequence"/>
</dbReference>
<comment type="caution">
    <text evidence="2">The sequence shown here is derived from an EMBL/GenBank/DDBJ whole genome shotgun (WGS) entry which is preliminary data.</text>
</comment>